<feature type="signal peptide" evidence="1">
    <location>
        <begin position="1"/>
        <end position="20"/>
    </location>
</feature>
<sequence>MVQITASHIVALIFVVPALAVPFNGEQSQEIDAREPNELARRRIHIHVPKVHVNTKLLKKIVGGLKKFGPMALKMAKMVLREDIEARSPSLAARDMDSMDELHDLLARSPRGSLMKLMKTAKTMKKYAKKYRKYGKFALEAGGVYGRALEDFEVDSRELVEPLELLERAVNAELYDRDLNDDFEVYERDGNLDSYSEGLLGRDYEEFGLDELD</sequence>
<evidence type="ECO:0000313" key="2">
    <source>
        <dbReference type="EMBL" id="KDR78615.1"/>
    </source>
</evidence>
<keyword evidence="1" id="KW-0732">Signal</keyword>
<gene>
    <name evidence="2" type="ORF">GALMADRAFT_209058</name>
</gene>
<evidence type="ECO:0000256" key="1">
    <source>
        <dbReference type="SAM" id="SignalP"/>
    </source>
</evidence>
<dbReference type="OrthoDB" id="10536626at2759"/>
<dbReference type="EMBL" id="KL142374">
    <property type="protein sequence ID" value="KDR78615.1"/>
    <property type="molecule type" value="Genomic_DNA"/>
</dbReference>
<protein>
    <submittedName>
        <fullName evidence="2">Uncharacterized protein</fullName>
    </submittedName>
</protein>
<reference evidence="3" key="1">
    <citation type="journal article" date="2014" name="Proc. Natl. Acad. Sci. U.S.A.">
        <title>Extensive sampling of basidiomycete genomes demonstrates inadequacy of the white-rot/brown-rot paradigm for wood decay fungi.</title>
        <authorList>
            <person name="Riley R."/>
            <person name="Salamov A.A."/>
            <person name="Brown D.W."/>
            <person name="Nagy L.G."/>
            <person name="Floudas D."/>
            <person name="Held B.W."/>
            <person name="Levasseur A."/>
            <person name="Lombard V."/>
            <person name="Morin E."/>
            <person name="Otillar R."/>
            <person name="Lindquist E.A."/>
            <person name="Sun H."/>
            <person name="LaButti K.M."/>
            <person name="Schmutz J."/>
            <person name="Jabbour D."/>
            <person name="Luo H."/>
            <person name="Baker S.E."/>
            <person name="Pisabarro A.G."/>
            <person name="Walton J.D."/>
            <person name="Blanchette R.A."/>
            <person name="Henrissat B."/>
            <person name="Martin F."/>
            <person name="Cullen D."/>
            <person name="Hibbett D.S."/>
            <person name="Grigoriev I.V."/>
        </authorList>
    </citation>
    <scope>NUCLEOTIDE SEQUENCE [LARGE SCALE GENOMIC DNA]</scope>
    <source>
        <strain evidence="3">CBS 339.88</strain>
    </source>
</reference>
<name>A0A067T600_GALM3</name>
<dbReference type="AlphaFoldDB" id="A0A067T600"/>
<dbReference type="Proteomes" id="UP000027222">
    <property type="component" value="Unassembled WGS sequence"/>
</dbReference>
<dbReference type="HOGENOM" id="CLU_1294498_0_0_1"/>
<organism evidence="2 3">
    <name type="scientific">Galerina marginata (strain CBS 339.88)</name>
    <dbReference type="NCBI Taxonomy" id="685588"/>
    <lineage>
        <taxon>Eukaryota</taxon>
        <taxon>Fungi</taxon>
        <taxon>Dikarya</taxon>
        <taxon>Basidiomycota</taxon>
        <taxon>Agaricomycotina</taxon>
        <taxon>Agaricomycetes</taxon>
        <taxon>Agaricomycetidae</taxon>
        <taxon>Agaricales</taxon>
        <taxon>Agaricineae</taxon>
        <taxon>Strophariaceae</taxon>
        <taxon>Galerina</taxon>
    </lineage>
</organism>
<proteinExistence type="predicted"/>
<accession>A0A067T600</accession>
<keyword evidence="3" id="KW-1185">Reference proteome</keyword>
<evidence type="ECO:0000313" key="3">
    <source>
        <dbReference type="Proteomes" id="UP000027222"/>
    </source>
</evidence>
<feature type="chain" id="PRO_5001646579" evidence="1">
    <location>
        <begin position="21"/>
        <end position="213"/>
    </location>
</feature>